<keyword evidence="1" id="KW-1133">Transmembrane helix</keyword>
<accession>A0A0G1CMB1</accession>
<name>A0A0G1CMB1_9BACT</name>
<dbReference type="STRING" id="1618446.UV61_C0008G0092"/>
<proteinExistence type="predicted"/>
<evidence type="ECO:0000256" key="1">
    <source>
        <dbReference type="SAM" id="Phobius"/>
    </source>
</evidence>
<dbReference type="EMBL" id="LCFD01000008">
    <property type="protein sequence ID" value="KKS86639.1"/>
    <property type="molecule type" value="Genomic_DNA"/>
</dbReference>
<keyword evidence="1" id="KW-0812">Transmembrane</keyword>
<evidence type="ECO:0000313" key="2">
    <source>
        <dbReference type="EMBL" id="KKS86639.1"/>
    </source>
</evidence>
<comment type="caution">
    <text evidence="2">The sequence shown here is derived from an EMBL/GenBank/DDBJ whole genome shotgun (WGS) entry which is preliminary data.</text>
</comment>
<keyword evidence="1" id="KW-0472">Membrane</keyword>
<dbReference type="AlphaFoldDB" id="A0A0G1CMB1"/>
<gene>
    <name evidence="2" type="ORF">UV61_C0008G0092</name>
</gene>
<reference evidence="2 3" key="1">
    <citation type="journal article" date="2015" name="Nature">
        <title>rRNA introns, odd ribosomes, and small enigmatic genomes across a large radiation of phyla.</title>
        <authorList>
            <person name="Brown C.T."/>
            <person name="Hug L.A."/>
            <person name="Thomas B.C."/>
            <person name="Sharon I."/>
            <person name="Castelle C.J."/>
            <person name="Singh A."/>
            <person name="Wilkins M.J."/>
            <person name="Williams K.H."/>
            <person name="Banfield J.F."/>
        </authorList>
    </citation>
    <scope>NUCLEOTIDE SEQUENCE [LARGE SCALE GENOMIC DNA]</scope>
</reference>
<sequence>MQLILVSLIYLILAKPAHAYLDPGSGSLFFQVLIAGLLSSLFMAKSLWKRLIRFITSLFSHRKPK</sequence>
<organism evidence="2 3">
    <name type="scientific">Candidatus Gottesmanbacteria bacterium GW2011_GWB1_43_11</name>
    <dbReference type="NCBI Taxonomy" id="1618446"/>
    <lineage>
        <taxon>Bacteria</taxon>
        <taxon>Candidatus Gottesmaniibacteriota</taxon>
    </lineage>
</organism>
<protein>
    <submittedName>
        <fullName evidence="2">Uncharacterized protein</fullName>
    </submittedName>
</protein>
<dbReference type="Proteomes" id="UP000034050">
    <property type="component" value="Unassembled WGS sequence"/>
</dbReference>
<evidence type="ECO:0000313" key="3">
    <source>
        <dbReference type="Proteomes" id="UP000034050"/>
    </source>
</evidence>
<feature type="transmembrane region" description="Helical" evidence="1">
    <location>
        <begin position="29"/>
        <end position="48"/>
    </location>
</feature>